<dbReference type="AlphaFoldDB" id="A0A0H3CU78"/>
<dbReference type="EMBL" id="CP001919">
    <property type="protein sequence ID" value="ADF64829.1"/>
    <property type="molecule type" value="Genomic_DNA"/>
</dbReference>
<geneLocation type="plasmid" evidence="1 2">
    <name>pECL_A</name>
</geneLocation>
<dbReference type="HOGENOM" id="CLU_2934141_0_0_6"/>
<keyword evidence="2" id="KW-1185">Reference proteome</keyword>
<evidence type="ECO:0000313" key="1">
    <source>
        <dbReference type="EMBL" id="ADF64829.1"/>
    </source>
</evidence>
<gene>
    <name evidence="1" type="ordered locus">ECL_A142</name>
</gene>
<dbReference type="EnsemblBacteria" id="ADF64829">
    <property type="protein sequence ID" value="ADF64829"/>
    <property type="gene ID" value="ECL_A142"/>
</dbReference>
<reference evidence="1 2" key="1">
    <citation type="journal article" date="2010" name="J. Bacteriol.">
        <title>Complete genome sequence of Enterobacter cloacae subsp. cloacae type strain ATCC 13047.</title>
        <authorList>
            <person name="Ren Y."/>
            <person name="Ren Y."/>
            <person name="Zhou Z."/>
            <person name="Guo X."/>
            <person name="Li Y."/>
            <person name="Feng L."/>
            <person name="Wang L."/>
        </authorList>
    </citation>
    <scope>NUCLEOTIDE SEQUENCE [LARGE SCALE GENOMIC DNA]</scope>
    <source>
        <strain evidence="2">ATCC 13047 / DSM 30054 / NBRC 13535 / NCTC 10005 / WDCM 00083 / NCDC 279-56</strain>
        <plasmid evidence="1">pECL_A</plasmid>
    </source>
</reference>
<dbReference type="KEGG" id="enc:ECL_A142"/>
<proteinExistence type="predicted"/>
<dbReference type="Proteomes" id="UP000002363">
    <property type="component" value="Plasmid pECL_A"/>
</dbReference>
<name>A0A0H3CU78_ENTCC</name>
<evidence type="ECO:0000313" key="2">
    <source>
        <dbReference type="Proteomes" id="UP000002363"/>
    </source>
</evidence>
<protein>
    <submittedName>
        <fullName evidence="1">Uncharacterized protein</fullName>
    </submittedName>
</protein>
<accession>A0A0H3CU78</accession>
<keyword evidence="1" id="KW-0614">Plasmid</keyword>
<organism evidence="1 2">
    <name type="scientific">Enterobacter cloacae subsp. cloacae (strain ATCC 13047 / DSM 30054 / NBRC 13535 / NCTC 10005 / WDCM 00083 / NCDC 279-56)</name>
    <dbReference type="NCBI Taxonomy" id="716541"/>
    <lineage>
        <taxon>Bacteria</taxon>
        <taxon>Pseudomonadati</taxon>
        <taxon>Pseudomonadota</taxon>
        <taxon>Gammaproteobacteria</taxon>
        <taxon>Enterobacterales</taxon>
        <taxon>Enterobacteriaceae</taxon>
        <taxon>Enterobacter</taxon>
        <taxon>Enterobacter cloacae complex</taxon>
    </lineage>
</organism>
<sequence>MERVSNAAGSIDIFMVWPFNEIHGLWRVALKNTPTDRRNQVNSLQTRVSALLKGFNTRPK</sequence>